<keyword evidence="3" id="KW-1185">Reference proteome</keyword>
<dbReference type="Proteomes" id="UP000324222">
    <property type="component" value="Unassembled WGS sequence"/>
</dbReference>
<comment type="caution">
    <text evidence="2">The sequence shown here is derived from an EMBL/GenBank/DDBJ whole genome shotgun (WGS) entry which is preliminary data.</text>
</comment>
<evidence type="ECO:0000256" key="1">
    <source>
        <dbReference type="SAM" id="MobiDB-lite"/>
    </source>
</evidence>
<dbReference type="AlphaFoldDB" id="A0A5B7GIH5"/>
<feature type="compositionally biased region" description="Pro residues" evidence="1">
    <location>
        <begin position="73"/>
        <end position="82"/>
    </location>
</feature>
<feature type="region of interest" description="Disordered" evidence="1">
    <location>
        <begin position="52"/>
        <end position="93"/>
    </location>
</feature>
<evidence type="ECO:0000313" key="2">
    <source>
        <dbReference type="EMBL" id="MPC59891.1"/>
    </source>
</evidence>
<evidence type="ECO:0000313" key="3">
    <source>
        <dbReference type="Proteomes" id="UP000324222"/>
    </source>
</evidence>
<accession>A0A5B7GIH5</accession>
<name>A0A5B7GIH5_PORTR</name>
<dbReference type="EMBL" id="VSRR010016960">
    <property type="protein sequence ID" value="MPC59891.1"/>
    <property type="molecule type" value="Genomic_DNA"/>
</dbReference>
<organism evidence="2 3">
    <name type="scientific">Portunus trituberculatus</name>
    <name type="common">Swimming crab</name>
    <name type="synonym">Neptunus trituberculatus</name>
    <dbReference type="NCBI Taxonomy" id="210409"/>
    <lineage>
        <taxon>Eukaryota</taxon>
        <taxon>Metazoa</taxon>
        <taxon>Ecdysozoa</taxon>
        <taxon>Arthropoda</taxon>
        <taxon>Crustacea</taxon>
        <taxon>Multicrustacea</taxon>
        <taxon>Malacostraca</taxon>
        <taxon>Eumalacostraca</taxon>
        <taxon>Eucarida</taxon>
        <taxon>Decapoda</taxon>
        <taxon>Pleocyemata</taxon>
        <taxon>Brachyura</taxon>
        <taxon>Eubrachyura</taxon>
        <taxon>Portunoidea</taxon>
        <taxon>Portunidae</taxon>
        <taxon>Portuninae</taxon>
        <taxon>Portunus</taxon>
    </lineage>
</organism>
<sequence>MKADCLAQCALQDDTVDPGTEYTMAYVKSSIKDFVHSINDQLELIRPVGESRAAQRCPLRPDPPSPAQSSPVQPSPAQPRPAPLRSSPASPRPAPLTVLARVVCVNYGAYVNTTEKILKAT</sequence>
<reference evidence="2 3" key="1">
    <citation type="submission" date="2019-05" db="EMBL/GenBank/DDBJ databases">
        <title>Another draft genome of Portunus trituberculatus and its Hox gene families provides insights of decapod evolution.</title>
        <authorList>
            <person name="Jeong J.-H."/>
            <person name="Song I."/>
            <person name="Kim S."/>
            <person name="Choi T."/>
            <person name="Kim D."/>
            <person name="Ryu S."/>
            <person name="Kim W."/>
        </authorList>
    </citation>
    <scope>NUCLEOTIDE SEQUENCE [LARGE SCALE GENOMIC DNA]</scope>
    <source>
        <tissue evidence="2">Muscle</tissue>
    </source>
</reference>
<gene>
    <name evidence="2" type="ORF">E2C01_053920</name>
</gene>
<proteinExistence type="predicted"/>
<protein>
    <submittedName>
        <fullName evidence="2">Uncharacterized protein</fullName>
    </submittedName>
</protein>